<dbReference type="InterPro" id="IPR011711">
    <property type="entry name" value="GntR_C"/>
</dbReference>
<evidence type="ECO:0000259" key="4">
    <source>
        <dbReference type="PROSITE" id="PS50949"/>
    </source>
</evidence>
<reference evidence="6" key="1">
    <citation type="journal article" date="2010" name="PLoS ONE">
        <title>The complete genome sequence of Cupriavidus metallidurans strain CH34, a master survivalist in harsh and anthropogenic environments.</title>
        <authorList>
            <person name="Janssen P.J."/>
            <person name="Van Houdt R."/>
            <person name="Moors H."/>
            <person name="Monsieurs P."/>
            <person name="Morin N."/>
            <person name="Michaux A."/>
            <person name="Benotmane M.A."/>
            <person name="Leys N."/>
            <person name="Vallaeys T."/>
            <person name="Lapidus A."/>
            <person name="Monchy S."/>
            <person name="Medigue C."/>
            <person name="Taghavi S."/>
            <person name="McCorkle S."/>
            <person name="Dunn J."/>
            <person name="van der Lelie D."/>
            <person name="Mergeay M."/>
        </authorList>
    </citation>
    <scope>NUCLEOTIDE SEQUENCE [LARGE SCALE GENOMIC DNA]</scope>
    <source>
        <strain evidence="6">ATCC 43123 / DSM 2839 / NBRC 102507 / CH34</strain>
    </source>
</reference>
<dbReference type="InterPro" id="IPR036390">
    <property type="entry name" value="WH_DNA-bd_sf"/>
</dbReference>
<geneLocation type="plasmid" evidence="5 6">
    <name>megaplasmid</name>
</geneLocation>
<evidence type="ECO:0000256" key="3">
    <source>
        <dbReference type="ARBA" id="ARBA00023163"/>
    </source>
</evidence>
<dbReference type="PANTHER" id="PTHR43537">
    <property type="entry name" value="TRANSCRIPTIONAL REGULATOR, GNTR FAMILY"/>
    <property type="match status" value="1"/>
</dbReference>
<dbReference type="GO" id="GO:0003677">
    <property type="term" value="F:DNA binding"/>
    <property type="evidence" value="ECO:0007669"/>
    <property type="project" value="UniProtKB-KW"/>
</dbReference>
<keyword evidence="3" id="KW-0804">Transcription</keyword>
<dbReference type="SUPFAM" id="SSF46785">
    <property type="entry name" value="Winged helix' DNA-binding domain"/>
    <property type="match status" value="1"/>
</dbReference>
<evidence type="ECO:0000313" key="5">
    <source>
        <dbReference type="EMBL" id="ABF11958.1"/>
    </source>
</evidence>
<dbReference type="InterPro" id="IPR036388">
    <property type="entry name" value="WH-like_DNA-bd_sf"/>
</dbReference>
<dbReference type="Proteomes" id="UP000002429">
    <property type="component" value="Plasmid megaplasmid"/>
</dbReference>
<accession>Q1LD18</accession>
<dbReference type="KEGG" id="rme:Rmet_5099"/>
<dbReference type="PROSITE" id="PS50949">
    <property type="entry name" value="HTH_GNTR"/>
    <property type="match status" value="1"/>
</dbReference>
<dbReference type="Gene3D" id="1.10.10.10">
    <property type="entry name" value="Winged helix-like DNA-binding domain superfamily/Winged helix DNA-binding domain"/>
    <property type="match status" value="1"/>
</dbReference>
<organism evidence="5 6">
    <name type="scientific">Cupriavidus metallidurans (strain ATCC 43123 / DSM 2839 / NBRC 102507 / CH34)</name>
    <name type="common">Ralstonia metallidurans</name>
    <dbReference type="NCBI Taxonomy" id="266264"/>
    <lineage>
        <taxon>Bacteria</taxon>
        <taxon>Pseudomonadati</taxon>
        <taxon>Pseudomonadota</taxon>
        <taxon>Betaproteobacteria</taxon>
        <taxon>Burkholderiales</taxon>
        <taxon>Burkholderiaceae</taxon>
        <taxon>Cupriavidus</taxon>
    </lineage>
</organism>
<dbReference type="CDD" id="cd07377">
    <property type="entry name" value="WHTH_GntR"/>
    <property type="match status" value="1"/>
</dbReference>
<dbReference type="PANTHER" id="PTHR43537:SF41">
    <property type="entry name" value="TRANSCRIPTIONAL REGULATORY PROTEIN"/>
    <property type="match status" value="1"/>
</dbReference>
<dbReference type="HOGENOM" id="CLU_017584_5_4_4"/>
<keyword evidence="6" id="KW-1185">Reference proteome</keyword>
<dbReference type="AlphaFoldDB" id="Q1LD18"/>
<gene>
    <name evidence="5" type="ordered locus">Rmet_5099</name>
</gene>
<dbReference type="eggNOG" id="COG1802">
    <property type="taxonomic scope" value="Bacteria"/>
</dbReference>
<dbReference type="EMBL" id="CP000353">
    <property type="protein sequence ID" value="ABF11958.1"/>
    <property type="molecule type" value="Genomic_DNA"/>
</dbReference>
<evidence type="ECO:0000313" key="6">
    <source>
        <dbReference type="Proteomes" id="UP000002429"/>
    </source>
</evidence>
<dbReference type="InterPro" id="IPR008920">
    <property type="entry name" value="TF_FadR/GntR_C"/>
</dbReference>
<dbReference type="SUPFAM" id="SSF48008">
    <property type="entry name" value="GntR ligand-binding domain-like"/>
    <property type="match status" value="1"/>
</dbReference>
<sequence>MQNGARWRRCQLPMVTNKPGLRHVTRAEAAADEIRRRILSGQYVDGYQLRQDALANELGISRIPLREALVQLESEGLVKILPHKGAIVSELSIEELTELFELRALLEPTLIRKSVKKLSVDDFKELDAILAEFSGELKAQAQDRWGDLNTMLHQLLLSKADQPKTVSIVASLLQQTDRYTRLQLSLSTASREIAEAEHRQLVDLCRKGDGRGAAALLKRHIEHAGEELRNFLLSRRRGTS</sequence>
<dbReference type="PRINTS" id="PR00035">
    <property type="entry name" value="HTHGNTR"/>
</dbReference>
<dbReference type="GO" id="GO:0003700">
    <property type="term" value="F:DNA-binding transcription factor activity"/>
    <property type="evidence" value="ECO:0007669"/>
    <property type="project" value="InterPro"/>
</dbReference>
<proteinExistence type="predicted"/>
<evidence type="ECO:0000256" key="2">
    <source>
        <dbReference type="ARBA" id="ARBA00023125"/>
    </source>
</evidence>
<keyword evidence="1" id="KW-0805">Transcription regulation</keyword>
<protein>
    <submittedName>
        <fullName evidence="5">Transcriptional regulator, GntR family</fullName>
    </submittedName>
</protein>
<feature type="domain" description="HTH gntR-type" evidence="4">
    <location>
        <begin position="24"/>
        <end position="91"/>
    </location>
</feature>
<dbReference type="InterPro" id="IPR000524">
    <property type="entry name" value="Tscrpt_reg_HTH_GntR"/>
</dbReference>
<evidence type="ECO:0000256" key="1">
    <source>
        <dbReference type="ARBA" id="ARBA00023015"/>
    </source>
</evidence>
<dbReference type="Gene3D" id="1.20.120.530">
    <property type="entry name" value="GntR ligand-binding domain-like"/>
    <property type="match status" value="1"/>
</dbReference>
<dbReference type="Pfam" id="PF07729">
    <property type="entry name" value="FCD"/>
    <property type="match status" value="1"/>
</dbReference>
<name>Q1LD18_CUPMC</name>
<keyword evidence="2" id="KW-0238">DNA-binding</keyword>
<dbReference type="Pfam" id="PF00392">
    <property type="entry name" value="GntR"/>
    <property type="match status" value="1"/>
</dbReference>
<dbReference type="SMART" id="SM00345">
    <property type="entry name" value="HTH_GNTR"/>
    <property type="match status" value="1"/>
</dbReference>
<dbReference type="SMART" id="SM00895">
    <property type="entry name" value="FCD"/>
    <property type="match status" value="1"/>
</dbReference>
<keyword evidence="5" id="KW-0614">Plasmid</keyword>